<dbReference type="SUPFAM" id="SSF74731">
    <property type="entry name" value="Ribosomal protein L20"/>
    <property type="match status" value="1"/>
</dbReference>
<keyword evidence="1" id="KW-0687">Ribonucleoprotein</keyword>
<name>A0A2S1PUU0_GRATL</name>
<dbReference type="EMBL" id="MG592728">
    <property type="protein sequence ID" value="AWH62600.1"/>
    <property type="molecule type" value="Genomic_DNA"/>
</dbReference>
<reference evidence="1" key="1">
    <citation type="submission" date="2017-11" db="EMBL/GenBank/DDBJ databases">
        <title>Complete Sequences of the Mitochondrial DNA of the Gracilaria tenuistipitata var. liui.</title>
        <authorList>
            <person name="Liu T."/>
            <person name="Liu C."/>
            <person name="Li Y."/>
        </authorList>
    </citation>
    <scope>NUCLEOTIDE SEQUENCE</scope>
</reference>
<keyword evidence="1" id="KW-0496">Mitochondrion</keyword>
<accession>A0A2S1PUU0</accession>
<protein>
    <submittedName>
        <fullName evidence="1">Ribosomal protein L20</fullName>
    </submittedName>
</protein>
<evidence type="ECO:0000313" key="1">
    <source>
        <dbReference type="EMBL" id="AWH62600.1"/>
    </source>
</evidence>
<keyword evidence="1" id="KW-0689">Ribosomal protein</keyword>
<sequence>MKKEFLKTKSRKIKKRIFRKKNINHIHVLMPKYNLFNFFIHTENILLNKKILTELVSTETGSIFGLIQWNFRFYSMI</sequence>
<dbReference type="InterPro" id="IPR035566">
    <property type="entry name" value="Ribosomal_protein_bL20_C"/>
</dbReference>
<organism evidence="1">
    <name type="scientific">Gracilaria tenuistipitata var. liui</name>
    <name type="common">Red alga</name>
    <dbReference type="NCBI Taxonomy" id="285951"/>
    <lineage>
        <taxon>Eukaryota</taxon>
        <taxon>Rhodophyta</taxon>
        <taxon>Florideophyceae</taxon>
        <taxon>Rhodymeniophycidae</taxon>
        <taxon>Gracilariales</taxon>
        <taxon>Gracilariaceae</taxon>
        <taxon>Gracilaria</taxon>
        <taxon>Gracilaria tenuistipitata</taxon>
    </lineage>
</organism>
<geneLocation type="mitochondrion" evidence="1"/>
<gene>
    <name evidence="1" type="primary">rpl20</name>
    <name evidence="1" type="ORF">GrtenliuCDS022</name>
</gene>
<dbReference type="AlphaFoldDB" id="A0A2S1PUU0"/>
<proteinExistence type="predicted"/>
<dbReference type="GO" id="GO:0005840">
    <property type="term" value="C:ribosome"/>
    <property type="evidence" value="ECO:0007669"/>
    <property type="project" value="UniProtKB-KW"/>
</dbReference>